<feature type="transmembrane region" description="Helical" evidence="6">
    <location>
        <begin position="276"/>
        <end position="298"/>
    </location>
</feature>
<dbReference type="Pfam" id="PF02687">
    <property type="entry name" value="FtsX"/>
    <property type="match status" value="2"/>
</dbReference>
<dbReference type="Pfam" id="PF12704">
    <property type="entry name" value="MacB_PCD"/>
    <property type="match status" value="1"/>
</dbReference>
<keyword evidence="2" id="KW-1003">Cell membrane</keyword>
<evidence type="ECO:0000256" key="6">
    <source>
        <dbReference type="SAM" id="Phobius"/>
    </source>
</evidence>
<feature type="transmembrane region" description="Helical" evidence="6">
    <location>
        <begin position="326"/>
        <end position="349"/>
    </location>
</feature>
<evidence type="ECO:0000256" key="1">
    <source>
        <dbReference type="ARBA" id="ARBA00004651"/>
    </source>
</evidence>
<keyword evidence="5 6" id="KW-0472">Membrane</keyword>
<feature type="transmembrane region" description="Helical" evidence="6">
    <location>
        <begin position="739"/>
        <end position="766"/>
    </location>
</feature>
<proteinExistence type="predicted"/>
<evidence type="ECO:0000256" key="3">
    <source>
        <dbReference type="ARBA" id="ARBA00022692"/>
    </source>
</evidence>
<feature type="transmembrane region" description="Helical" evidence="6">
    <location>
        <begin position="20"/>
        <end position="40"/>
    </location>
</feature>
<dbReference type="InterPro" id="IPR050250">
    <property type="entry name" value="Macrolide_Exporter_MacB"/>
</dbReference>
<dbReference type="GO" id="GO:0022857">
    <property type="term" value="F:transmembrane transporter activity"/>
    <property type="evidence" value="ECO:0007669"/>
    <property type="project" value="TreeGrafter"/>
</dbReference>
<evidence type="ECO:0000313" key="10">
    <source>
        <dbReference type="Proteomes" id="UP000240978"/>
    </source>
</evidence>
<feature type="domain" description="ABC3 transporter permease C-terminal" evidence="7">
    <location>
        <begin position="664"/>
        <end position="773"/>
    </location>
</feature>
<keyword evidence="10" id="KW-1185">Reference proteome</keyword>
<evidence type="ECO:0000313" key="9">
    <source>
        <dbReference type="EMBL" id="PSL26402.1"/>
    </source>
</evidence>
<name>A0A2P8FXG0_9BACT</name>
<evidence type="ECO:0000259" key="7">
    <source>
        <dbReference type="Pfam" id="PF02687"/>
    </source>
</evidence>
<protein>
    <submittedName>
        <fullName evidence="9">FtsX-like permease family protein</fullName>
    </submittedName>
</protein>
<dbReference type="EMBL" id="PYGK01000011">
    <property type="protein sequence ID" value="PSL26402.1"/>
    <property type="molecule type" value="Genomic_DNA"/>
</dbReference>
<dbReference type="PROSITE" id="PS51257">
    <property type="entry name" value="PROKAR_LIPOPROTEIN"/>
    <property type="match status" value="1"/>
</dbReference>
<dbReference type="InterPro" id="IPR025857">
    <property type="entry name" value="MacB_PCD"/>
</dbReference>
<reference evidence="9 10" key="1">
    <citation type="submission" date="2018-03" db="EMBL/GenBank/DDBJ databases">
        <title>Genomic Encyclopedia of Archaeal and Bacterial Type Strains, Phase II (KMG-II): from individual species to whole genera.</title>
        <authorList>
            <person name="Goeker M."/>
        </authorList>
    </citation>
    <scope>NUCLEOTIDE SEQUENCE [LARGE SCALE GENOMIC DNA]</scope>
    <source>
        <strain evidence="9 10">DSM 18107</strain>
    </source>
</reference>
<dbReference type="PANTHER" id="PTHR30572">
    <property type="entry name" value="MEMBRANE COMPONENT OF TRANSPORTER-RELATED"/>
    <property type="match status" value="1"/>
</dbReference>
<feature type="transmembrane region" description="Helical" evidence="6">
    <location>
        <begin position="369"/>
        <end position="391"/>
    </location>
</feature>
<evidence type="ECO:0000256" key="2">
    <source>
        <dbReference type="ARBA" id="ARBA00022475"/>
    </source>
</evidence>
<dbReference type="GO" id="GO:0005886">
    <property type="term" value="C:plasma membrane"/>
    <property type="evidence" value="ECO:0007669"/>
    <property type="project" value="UniProtKB-SubCell"/>
</dbReference>
<gene>
    <name evidence="9" type="ORF">CLV42_111114</name>
</gene>
<organism evidence="9 10">
    <name type="scientific">Chitinophaga ginsengisoli</name>
    <dbReference type="NCBI Taxonomy" id="363837"/>
    <lineage>
        <taxon>Bacteria</taxon>
        <taxon>Pseudomonadati</taxon>
        <taxon>Bacteroidota</taxon>
        <taxon>Chitinophagia</taxon>
        <taxon>Chitinophagales</taxon>
        <taxon>Chitinophagaceae</taxon>
        <taxon>Chitinophaga</taxon>
    </lineage>
</organism>
<dbReference type="Proteomes" id="UP000240978">
    <property type="component" value="Unassembled WGS sequence"/>
</dbReference>
<dbReference type="AlphaFoldDB" id="A0A2P8FXG0"/>
<dbReference type="OrthoDB" id="1451596at2"/>
<feature type="transmembrane region" description="Helical" evidence="6">
    <location>
        <begin position="713"/>
        <end position="733"/>
    </location>
</feature>
<feature type="domain" description="ABC3 transporter permease C-terminal" evidence="7">
    <location>
        <begin position="281"/>
        <end position="394"/>
    </location>
</feature>
<dbReference type="PANTHER" id="PTHR30572:SF18">
    <property type="entry name" value="ABC-TYPE MACROLIDE FAMILY EXPORT SYSTEM PERMEASE COMPONENT 2"/>
    <property type="match status" value="1"/>
</dbReference>
<evidence type="ECO:0000259" key="8">
    <source>
        <dbReference type="Pfam" id="PF12704"/>
    </source>
</evidence>
<evidence type="ECO:0000256" key="4">
    <source>
        <dbReference type="ARBA" id="ARBA00022989"/>
    </source>
</evidence>
<evidence type="ECO:0000256" key="5">
    <source>
        <dbReference type="ARBA" id="ARBA00023136"/>
    </source>
</evidence>
<keyword evidence="3 6" id="KW-0812">Transmembrane</keyword>
<comment type="subcellular location">
    <subcellularLocation>
        <location evidence="1">Cell membrane</location>
        <topology evidence="1">Multi-pass membrane protein</topology>
    </subcellularLocation>
</comment>
<feature type="transmembrane region" description="Helical" evidence="6">
    <location>
        <begin position="664"/>
        <end position="686"/>
    </location>
</feature>
<feature type="domain" description="MacB-like periplasmic core" evidence="8">
    <location>
        <begin position="21"/>
        <end position="228"/>
    </location>
</feature>
<feature type="transmembrane region" description="Helical" evidence="6">
    <location>
        <begin position="419"/>
        <end position="438"/>
    </location>
</feature>
<dbReference type="InterPro" id="IPR003838">
    <property type="entry name" value="ABC3_permease_C"/>
</dbReference>
<sequence>MFRNYFVLAIRHLKRNLNYATLNIIGLTLSIAACLIIFLITKNELTFDTYHRKADRTYRVTMNALDFNPSVSLAIAPAMRNAFPELETVSQYWHRTDGLVKVGNDRYMEKEYAFADGSFTNIFDYEWLSGNPHTALSAPNTVVLTESIARKYFGDQYALGKTFQLDNNYLLTVTGVIKDLPPNTGMTFGFLASFATIEKEMKEAMTEFYAITGGNTFIVVPPHYDIRKIESRMPGFIKQNWGAQIAAEAKLLMQPLKEVHFDQRYIQSATTSRNTYRALIAIAIFIIVTACINFINLATAQAMKRARETSVRKVLGAHRFQLIRQFLGETSVLVLATVVFGLGIAYLALPQVASWLDVNIGIAQLNQPLVYALLAALTLIIILLAGLYPAFVQSSFQPALSLKSTTGQSSRGLTLRKSLVFVQFLVSQVLIIGTLVVAKQMDFFKNQDLGFNKEAVISFGIPDRAKREVLEQQLKENIGIKEMSFSTGAPSYNQNFAPFSCPARGITKDDVVELKFVDEQFMKMFDMKMLTGEGITPSTRKDSVPRVVVNEALLRKLSITRPEDALGLTIMQGQAKLEIKGVVKDFQSESKHKEKRPCILFNNPRAFNTVSVRLYPQHMPATIAHIKKDWSALFPEDLFAYEFLDDHIATMYKQEQKLYTAYRLFSGLAIIIGCLGLYGLVAFAAVQRNKEIGIRKVLGASIPDIVVLFGKEFMLLIALAFLVATPLSYYLMYNWLGNFAYHISLSAGIFIVAIVLSVLIAAVTIAHQSIRAALSSPLKSLRTE</sequence>
<keyword evidence="4 6" id="KW-1133">Transmembrane helix</keyword>
<comment type="caution">
    <text evidence="9">The sequence shown here is derived from an EMBL/GenBank/DDBJ whole genome shotgun (WGS) entry which is preliminary data.</text>
</comment>
<accession>A0A2P8FXG0</accession>
<dbReference type="RefSeq" id="WP_106604362.1">
    <property type="nucleotide sequence ID" value="NZ_PYGK01000011.1"/>
</dbReference>